<proteinExistence type="predicted"/>
<protein>
    <submittedName>
        <fullName evidence="4">Diaminopimelate decarboxylase</fullName>
        <ecNumber evidence="4">4.1.1.20</ecNumber>
    </submittedName>
</protein>
<name>A0ABY6HSH1_9ARCH</name>
<dbReference type="EC" id="4.1.1.20" evidence="4"/>
<dbReference type="InterPro" id="IPR029066">
    <property type="entry name" value="PLP-binding_barrel"/>
</dbReference>
<keyword evidence="5" id="KW-1185">Reference proteome</keyword>
<accession>A0ABY6HSH1</accession>
<dbReference type="Proteomes" id="UP001208689">
    <property type="component" value="Chromosome"/>
</dbReference>
<evidence type="ECO:0000259" key="3">
    <source>
        <dbReference type="Pfam" id="PF02784"/>
    </source>
</evidence>
<dbReference type="PRINTS" id="PR01179">
    <property type="entry name" value="ODADCRBXLASE"/>
</dbReference>
<dbReference type="PANTHER" id="PTHR43727:SF2">
    <property type="entry name" value="GROUP IV DECARBOXYLASE"/>
    <property type="match status" value="1"/>
</dbReference>
<comment type="cofactor">
    <cofactor evidence="1">
        <name>pyridoxal 5'-phosphate</name>
        <dbReference type="ChEBI" id="CHEBI:597326"/>
    </cofactor>
</comment>
<dbReference type="InterPro" id="IPR000183">
    <property type="entry name" value="Orn/DAP/Arg_de-COase"/>
</dbReference>
<dbReference type="Pfam" id="PF02784">
    <property type="entry name" value="Orn_Arg_deC_N"/>
    <property type="match status" value="1"/>
</dbReference>
<evidence type="ECO:0000313" key="5">
    <source>
        <dbReference type="Proteomes" id="UP001208689"/>
    </source>
</evidence>
<dbReference type="GO" id="GO:0008836">
    <property type="term" value="F:diaminopimelate decarboxylase activity"/>
    <property type="evidence" value="ECO:0007669"/>
    <property type="project" value="UniProtKB-EC"/>
</dbReference>
<keyword evidence="4" id="KW-0456">Lyase</keyword>
<organism evidence="4 5">
    <name type="scientific">Candidatus Lokiarchaeum ossiferum</name>
    <dbReference type="NCBI Taxonomy" id="2951803"/>
    <lineage>
        <taxon>Archaea</taxon>
        <taxon>Promethearchaeati</taxon>
        <taxon>Promethearchaeota</taxon>
        <taxon>Promethearchaeia</taxon>
        <taxon>Promethearchaeales</taxon>
        <taxon>Promethearchaeaceae</taxon>
        <taxon>Candidatus Lokiarchaeum</taxon>
    </lineage>
</organism>
<sequence length="416" mass="47470">MKTTKNALYGNKFVNIRENILHLGKFQIQDIISKKKTPSFVFLLDKLRANIKQISWCFSEVFPKAQGFYSMKANFFSPIIETVKNADFGAEIVGIPEFNSLKKINFPMDKIIAGGPYLPDDFLKELVKHKVGYIVVYDLEDLLRIQNEITNKNKDVSYIQKILVRFQSPKYTGRQGIALNKQNLLNLKEIVDNSPNILMKGILSHMGTRMKTLENFQKNIAFIIKTVNDLKQIARISTEIIDMGGGFPNADTLKKNQLLSILEQLKKELIIGNCAHCQIFYEPGRFLVGDIGFCLTKVYKYDEATATAFLEIGNNMIPKFMKSALRFYNASRIYEKPNKPIDFMGIIPSDQDILIKNYNFTRNIAADDIIVIANVGAYALTWSTRFPYILPSILFIDGNDIEIFHDNAVQSDFSIH</sequence>
<dbReference type="Gene3D" id="2.40.37.10">
    <property type="entry name" value="Lyase, Ornithine Decarboxylase, Chain A, domain 1"/>
    <property type="match status" value="1"/>
</dbReference>
<reference evidence="4" key="1">
    <citation type="submission" date="2022-09" db="EMBL/GenBank/DDBJ databases">
        <title>Actin cytoskeleton and complex cell architecture in an #Asgard archaeon.</title>
        <authorList>
            <person name="Ponce Toledo R.I."/>
            <person name="Schleper C."/>
            <person name="Rodrigues Oliveira T."/>
            <person name="Wollweber F."/>
            <person name="Xu J."/>
            <person name="Rittmann S."/>
            <person name="Klingl A."/>
            <person name="Pilhofer M."/>
        </authorList>
    </citation>
    <scope>NUCLEOTIDE SEQUENCE</scope>
    <source>
        <strain evidence="4">B-35</strain>
    </source>
</reference>
<dbReference type="EMBL" id="CP104013">
    <property type="protein sequence ID" value="UYP46370.1"/>
    <property type="molecule type" value="Genomic_DNA"/>
</dbReference>
<keyword evidence="2" id="KW-0663">Pyridoxal phosphate</keyword>
<dbReference type="SUPFAM" id="SSF51419">
    <property type="entry name" value="PLP-binding barrel"/>
    <property type="match status" value="1"/>
</dbReference>
<evidence type="ECO:0000256" key="2">
    <source>
        <dbReference type="ARBA" id="ARBA00022898"/>
    </source>
</evidence>
<evidence type="ECO:0000256" key="1">
    <source>
        <dbReference type="ARBA" id="ARBA00001933"/>
    </source>
</evidence>
<evidence type="ECO:0000313" key="4">
    <source>
        <dbReference type="EMBL" id="UYP46370.1"/>
    </source>
</evidence>
<dbReference type="SUPFAM" id="SSF50621">
    <property type="entry name" value="Alanine racemase C-terminal domain-like"/>
    <property type="match status" value="1"/>
</dbReference>
<feature type="domain" description="Orn/DAP/Arg decarboxylase 2 N-terminal" evidence="3">
    <location>
        <begin position="57"/>
        <end position="288"/>
    </location>
</feature>
<gene>
    <name evidence="4" type="ORF">NEF87_002655</name>
</gene>
<dbReference type="InterPro" id="IPR022644">
    <property type="entry name" value="De-COase2_N"/>
</dbReference>
<dbReference type="InterPro" id="IPR009006">
    <property type="entry name" value="Ala_racemase/Decarboxylase_C"/>
</dbReference>
<dbReference type="PANTHER" id="PTHR43727">
    <property type="entry name" value="DIAMINOPIMELATE DECARBOXYLASE"/>
    <property type="match status" value="1"/>
</dbReference>
<dbReference type="Gene3D" id="3.20.20.10">
    <property type="entry name" value="Alanine racemase"/>
    <property type="match status" value="1"/>
</dbReference>